<keyword evidence="12" id="KW-1185">Reference proteome</keyword>
<comment type="pathway">
    <text evidence="2 9">Amino-acid biosynthesis; L-tryptophan biosynthesis; L-tryptophan from chorismate: step 5/5.</text>
</comment>
<name>A0A212R6B0_9CHLR</name>
<comment type="function">
    <text evidence="1 9">The alpha subunit is responsible for the aldol cleavage of indoleglycerol phosphate to indole and glyceraldehyde 3-phosphate.</text>
</comment>
<dbReference type="UniPathway" id="UPA00035">
    <property type="reaction ID" value="UER00044"/>
</dbReference>
<dbReference type="InterPro" id="IPR013785">
    <property type="entry name" value="Aldolase_TIM"/>
</dbReference>
<dbReference type="EC" id="4.2.1.20" evidence="9"/>
<keyword evidence="6 9" id="KW-0057">Aromatic amino acid biosynthesis</keyword>
<keyword evidence="4 9" id="KW-0028">Amino-acid biosynthesis</keyword>
<feature type="active site" description="Proton acceptor" evidence="9">
    <location>
        <position position="52"/>
    </location>
</feature>
<dbReference type="InParanoid" id="A0A212R6B0"/>
<comment type="similarity">
    <text evidence="9 10">Belongs to the TrpA family.</text>
</comment>
<accession>A0A212R6B0</accession>
<evidence type="ECO:0000256" key="5">
    <source>
        <dbReference type="ARBA" id="ARBA00022822"/>
    </source>
</evidence>
<proteinExistence type="inferred from homology"/>
<evidence type="ECO:0000313" key="12">
    <source>
        <dbReference type="Proteomes" id="UP000197025"/>
    </source>
</evidence>
<dbReference type="Pfam" id="PF00290">
    <property type="entry name" value="Trp_syntA"/>
    <property type="match status" value="1"/>
</dbReference>
<comment type="subunit">
    <text evidence="3 9">Tetramer of two alpha and two beta chains.</text>
</comment>
<dbReference type="EMBL" id="FYEK01000032">
    <property type="protein sequence ID" value="SNB67688.1"/>
    <property type="molecule type" value="Genomic_DNA"/>
</dbReference>
<dbReference type="PANTHER" id="PTHR43406:SF1">
    <property type="entry name" value="TRYPTOPHAN SYNTHASE ALPHA CHAIN, CHLOROPLASTIC"/>
    <property type="match status" value="1"/>
</dbReference>
<sequence length="279" mass="29083">MRGVEAVREAFRRARAERRAALILYWPVGYPDLEASIRIVGLLARAGADLIELGLPFSDPLADGPVIQRAVHRALQAGFRTPQILEVLARLRAGGVGIPLCLMSYVNPLLAAGLPGFLEEAARAGADGLIVPDLPLEEAEAMRGAAGAAGLAWIPLAAPTTPDERLARIAATATGFLYLVSVTGITGVRDRLPEEVVQHLRRARRQAGGVLVAVGFGISRPDHAAGLAPEADGLVVGSALIRHAEACGFDEAALAAFVHAMRTAAALPDEGLPADRGSG</sequence>
<evidence type="ECO:0000256" key="1">
    <source>
        <dbReference type="ARBA" id="ARBA00003365"/>
    </source>
</evidence>
<dbReference type="InterPro" id="IPR011060">
    <property type="entry name" value="RibuloseP-bd_barrel"/>
</dbReference>
<dbReference type="AlphaFoldDB" id="A0A212R6B0"/>
<evidence type="ECO:0000256" key="6">
    <source>
        <dbReference type="ARBA" id="ARBA00023141"/>
    </source>
</evidence>
<evidence type="ECO:0000256" key="9">
    <source>
        <dbReference type="HAMAP-Rule" id="MF_00131"/>
    </source>
</evidence>
<dbReference type="GO" id="GO:0005829">
    <property type="term" value="C:cytosol"/>
    <property type="evidence" value="ECO:0007669"/>
    <property type="project" value="TreeGrafter"/>
</dbReference>
<dbReference type="OrthoDB" id="9804578at2"/>
<keyword evidence="5 9" id="KW-0822">Tryptophan biosynthesis</keyword>
<evidence type="ECO:0000256" key="7">
    <source>
        <dbReference type="ARBA" id="ARBA00023239"/>
    </source>
</evidence>
<dbReference type="CDD" id="cd04724">
    <property type="entry name" value="Tryptophan_synthase_alpha"/>
    <property type="match status" value="1"/>
</dbReference>
<dbReference type="HAMAP" id="MF_00131">
    <property type="entry name" value="Trp_synth_alpha"/>
    <property type="match status" value="1"/>
</dbReference>
<dbReference type="NCBIfam" id="TIGR00262">
    <property type="entry name" value="trpA"/>
    <property type="match status" value="1"/>
</dbReference>
<evidence type="ECO:0000256" key="2">
    <source>
        <dbReference type="ARBA" id="ARBA00004733"/>
    </source>
</evidence>
<organism evidence="11 12">
    <name type="scientific">Thermoflexus hugenholtzii JAD2</name>
    <dbReference type="NCBI Taxonomy" id="877466"/>
    <lineage>
        <taxon>Bacteria</taxon>
        <taxon>Bacillati</taxon>
        <taxon>Chloroflexota</taxon>
        <taxon>Thermoflexia</taxon>
        <taxon>Thermoflexales</taxon>
        <taxon>Thermoflexaceae</taxon>
        <taxon>Thermoflexus</taxon>
    </lineage>
</organism>
<dbReference type="SUPFAM" id="SSF51366">
    <property type="entry name" value="Ribulose-phoshate binding barrel"/>
    <property type="match status" value="1"/>
</dbReference>
<dbReference type="PROSITE" id="PS00167">
    <property type="entry name" value="TRP_SYNTHASE_ALPHA"/>
    <property type="match status" value="1"/>
</dbReference>
<gene>
    <name evidence="9" type="primary">trpA</name>
    <name evidence="11" type="ORF">SAMN02746019_00013810</name>
</gene>
<evidence type="ECO:0000256" key="3">
    <source>
        <dbReference type="ARBA" id="ARBA00011270"/>
    </source>
</evidence>
<dbReference type="Gene3D" id="3.20.20.70">
    <property type="entry name" value="Aldolase class I"/>
    <property type="match status" value="1"/>
</dbReference>
<reference evidence="12" key="1">
    <citation type="submission" date="2017-06" db="EMBL/GenBank/DDBJ databases">
        <authorList>
            <person name="Varghese N."/>
            <person name="Submissions S."/>
        </authorList>
    </citation>
    <scope>NUCLEOTIDE SEQUENCE [LARGE SCALE GENOMIC DNA]</scope>
    <source>
        <strain evidence="12">JAD2</strain>
    </source>
</reference>
<dbReference type="Proteomes" id="UP000197025">
    <property type="component" value="Unassembled WGS sequence"/>
</dbReference>
<feature type="active site" description="Proton acceptor" evidence="9">
    <location>
        <position position="63"/>
    </location>
</feature>
<evidence type="ECO:0000256" key="10">
    <source>
        <dbReference type="RuleBase" id="RU003662"/>
    </source>
</evidence>
<evidence type="ECO:0000256" key="4">
    <source>
        <dbReference type="ARBA" id="ARBA00022605"/>
    </source>
</evidence>
<evidence type="ECO:0000313" key="11">
    <source>
        <dbReference type="EMBL" id="SNB67688.1"/>
    </source>
</evidence>
<dbReference type="PANTHER" id="PTHR43406">
    <property type="entry name" value="TRYPTOPHAN SYNTHASE, ALPHA CHAIN"/>
    <property type="match status" value="1"/>
</dbReference>
<dbReference type="FunFam" id="3.20.20.70:FF:000037">
    <property type="entry name" value="Tryptophan synthase alpha chain"/>
    <property type="match status" value="1"/>
</dbReference>
<protein>
    <recommendedName>
        <fullName evidence="9">Tryptophan synthase alpha chain</fullName>
        <ecNumber evidence="9">4.2.1.20</ecNumber>
    </recommendedName>
</protein>
<dbReference type="InterPro" id="IPR018204">
    <property type="entry name" value="Trp_synthase_alpha_AS"/>
</dbReference>
<dbReference type="InterPro" id="IPR002028">
    <property type="entry name" value="Trp_synthase_suA"/>
</dbReference>
<dbReference type="FunCoup" id="A0A212R6B0">
    <property type="interactions" value="337"/>
</dbReference>
<evidence type="ECO:0000256" key="8">
    <source>
        <dbReference type="ARBA" id="ARBA00049047"/>
    </source>
</evidence>
<dbReference type="RefSeq" id="WP_088571554.1">
    <property type="nucleotide sequence ID" value="NZ_FYEK01000032.1"/>
</dbReference>
<comment type="catalytic activity">
    <reaction evidence="8 9">
        <text>(1S,2R)-1-C-(indol-3-yl)glycerol 3-phosphate + L-serine = D-glyceraldehyde 3-phosphate + L-tryptophan + H2O</text>
        <dbReference type="Rhea" id="RHEA:10532"/>
        <dbReference type="ChEBI" id="CHEBI:15377"/>
        <dbReference type="ChEBI" id="CHEBI:33384"/>
        <dbReference type="ChEBI" id="CHEBI:57912"/>
        <dbReference type="ChEBI" id="CHEBI:58866"/>
        <dbReference type="ChEBI" id="CHEBI:59776"/>
        <dbReference type="EC" id="4.2.1.20"/>
    </reaction>
</comment>
<keyword evidence="7 9" id="KW-0456">Lyase</keyword>
<dbReference type="GO" id="GO:0004834">
    <property type="term" value="F:tryptophan synthase activity"/>
    <property type="evidence" value="ECO:0007669"/>
    <property type="project" value="UniProtKB-UniRule"/>
</dbReference>